<accession>A0A183GPL6</accession>
<reference evidence="3 4" key="1">
    <citation type="submission" date="2018-11" db="EMBL/GenBank/DDBJ databases">
        <authorList>
            <consortium name="Pathogen Informatics"/>
        </authorList>
    </citation>
    <scope>NUCLEOTIDE SEQUENCE [LARGE SCALE GENOMIC DNA]</scope>
</reference>
<feature type="region of interest" description="Disordered" evidence="1">
    <location>
        <begin position="254"/>
        <end position="279"/>
    </location>
</feature>
<dbReference type="AlphaFoldDB" id="A0A183GPL6"/>
<dbReference type="PANTHER" id="PTHR11909">
    <property type="entry name" value="CASEIN KINASE-RELATED"/>
    <property type="match status" value="1"/>
</dbReference>
<reference evidence="5" key="2">
    <citation type="submission" date="2019-09" db="UniProtKB">
        <authorList>
            <consortium name="WormBaseParasite"/>
        </authorList>
    </citation>
    <scope>IDENTIFICATION</scope>
</reference>
<dbReference type="SUPFAM" id="SSF56112">
    <property type="entry name" value="Protein kinase-like (PK-like)"/>
    <property type="match status" value="1"/>
</dbReference>
<dbReference type="PROSITE" id="PS50011">
    <property type="entry name" value="PROTEIN_KINASE_DOM"/>
    <property type="match status" value="1"/>
</dbReference>
<evidence type="ECO:0000259" key="2">
    <source>
        <dbReference type="PROSITE" id="PS50011"/>
    </source>
</evidence>
<keyword evidence="4" id="KW-1185">Reference proteome</keyword>
<evidence type="ECO:0000313" key="4">
    <source>
        <dbReference type="Proteomes" id="UP000050761"/>
    </source>
</evidence>
<dbReference type="OrthoDB" id="5979581at2759"/>
<feature type="domain" description="Protein kinase" evidence="2">
    <location>
        <begin position="1"/>
        <end position="279"/>
    </location>
</feature>
<proteinExistence type="predicted"/>
<organism evidence="4 5">
    <name type="scientific">Heligmosomoides polygyrus</name>
    <name type="common">Parasitic roundworm</name>
    <dbReference type="NCBI Taxonomy" id="6339"/>
    <lineage>
        <taxon>Eukaryota</taxon>
        <taxon>Metazoa</taxon>
        <taxon>Ecdysozoa</taxon>
        <taxon>Nematoda</taxon>
        <taxon>Chromadorea</taxon>
        <taxon>Rhabditida</taxon>
        <taxon>Rhabditina</taxon>
        <taxon>Rhabditomorpha</taxon>
        <taxon>Strongyloidea</taxon>
        <taxon>Heligmosomidae</taxon>
        <taxon>Heligmosomoides</taxon>
    </lineage>
</organism>
<dbReference type="WBParaSite" id="HPBE_0002463601-mRNA-1">
    <property type="protein sequence ID" value="HPBE_0002463601-mRNA-1"/>
    <property type="gene ID" value="HPBE_0002463601"/>
</dbReference>
<evidence type="ECO:0000313" key="5">
    <source>
        <dbReference type="WBParaSite" id="HPBE_0002463601-mRNA-1"/>
    </source>
</evidence>
<gene>
    <name evidence="3" type="ORF">HPBE_LOCUS24635</name>
</gene>
<evidence type="ECO:0000256" key="1">
    <source>
        <dbReference type="SAM" id="MobiDB-lite"/>
    </source>
</evidence>
<dbReference type="EMBL" id="UZAH01036618">
    <property type="protein sequence ID" value="VDP46356.1"/>
    <property type="molecule type" value="Genomic_DNA"/>
</dbReference>
<accession>A0A3P8HSL9</accession>
<dbReference type="GO" id="GO:0004672">
    <property type="term" value="F:protein kinase activity"/>
    <property type="evidence" value="ECO:0007669"/>
    <property type="project" value="InterPro"/>
</dbReference>
<sequence length="279" mass="31979">MKTEMVIGDRRMLRLKIEVLVLMKCHEQTDPQCKQHFVAFVDRGKTAKFKFLVMGLVWKSLEDIRRDILGHNYSRSTVVQCSIQTLIAVRDLHGIGYLHRDIKPQNYAVGLGELQNTVYMLDFGIARKYTVGETKELKLPRAKVSFLGTVRFASRACHKGLEQGRKDDLESWIFMVPLLSTATYHSLKRISPMPLVTKCYKVVPADFKRIVEYIDGMKFADEPDYVYITNSLNAIAKENKIDLSRKLDWIGVTPKPQKKKREKSEMSSDNRQSGSESGS</sequence>
<dbReference type="SMART" id="SM00220">
    <property type="entry name" value="S_TKc"/>
    <property type="match status" value="1"/>
</dbReference>
<dbReference type="InterPro" id="IPR011009">
    <property type="entry name" value="Kinase-like_dom_sf"/>
</dbReference>
<dbReference type="Proteomes" id="UP000050761">
    <property type="component" value="Unassembled WGS sequence"/>
</dbReference>
<name>A0A183GPL6_HELPZ</name>
<feature type="compositionally biased region" description="Polar residues" evidence="1">
    <location>
        <begin position="269"/>
        <end position="279"/>
    </location>
</feature>
<protein>
    <submittedName>
        <fullName evidence="5">Protein kinase domain-containing protein</fullName>
    </submittedName>
</protein>
<dbReference type="Gene3D" id="1.10.510.10">
    <property type="entry name" value="Transferase(Phosphotransferase) domain 1"/>
    <property type="match status" value="1"/>
</dbReference>
<dbReference type="InterPro" id="IPR050235">
    <property type="entry name" value="CK1_Ser-Thr_kinase"/>
</dbReference>
<dbReference type="InterPro" id="IPR000719">
    <property type="entry name" value="Prot_kinase_dom"/>
</dbReference>
<evidence type="ECO:0000313" key="3">
    <source>
        <dbReference type="EMBL" id="VDP46356.1"/>
    </source>
</evidence>
<dbReference type="GO" id="GO:0005524">
    <property type="term" value="F:ATP binding"/>
    <property type="evidence" value="ECO:0007669"/>
    <property type="project" value="InterPro"/>
</dbReference>